<evidence type="ECO:0000256" key="1">
    <source>
        <dbReference type="SAM" id="MobiDB-lite"/>
    </source>
</evidence>
<dbReference type="PANTHER" id="PTHR43591:SF10">
    <property type="entry name" value="ABC TRANSMEMBRANE TYPE-1 DOMAIN-CONTAINING PROTEIN-RELATED"/>
    <property type="match status" value="1"/>
</dbReference>
<name>W2RWG7_CYPE1</name>
<dbReference type="InterPro" id="IPR029063">
    <property type="entry name" value="SAM-dependent_MTases_sf"/>
</dbReference>
<evidence type="ECO:0008006" key="4">
    <source>
        <dbReference type="Google" id="ProtNLM"/>
    </source>
</evidence>
<dbReference type="GO" id="GO:0008168">
    <property type="term" value="F:methyltransferase activity"/>
    <property type="evidence" value="ECO:0007669"/>
    <property type="project" value="TreeGrafter"/>
</dbReference>
<proteinExistence type="predicted"/>
<dbReference type="SUPFAM" id="SSF53335">
    <property type="entry name" value="S-adenosyl-L-methionine-dependent methyltransferases"/>
    <property type="match status" value="1"/>
</dbReference>
<dbReference type="STRING" id="1220924.W2RWG7"/>
<keyword evidence="3" id="KW-1185">Reference proteome</keyword>
<dbReference type="EMBL" id="KB822720">
    <property type="protein sequence ID" value="ETN40029.1"/>
    <property type="molecule type" value="Genomic_DNA"/>
</dbReference>
<dbReference type="OrthoDB" id="2013972at2759"/>
<feature type="compositionally biased region" description="Acidic residues" evidence="1">
    <location>
        <begin position="24"/>
        <end position="35"/>
    </location>
</feature>
<gene>
    <name evidence="2" type="ORF">HMPREF1541_04304</name>
</gene>
<dbReference type="eggNOG" id="ENOG502QSKG">
    <property type="taxonomic scope" value="Eukaryota"/>
</dbReference>
<dbReference type="Gene3D" id="3.40.50.150">
    <property type="entry name" value="Vaccinia Virus protein VP39"/>
    <property type="match status" value="1"/>
</dbReference>
<reference evidence="2 3" key="1">
    <citation type="submission" date="2013-03" db="EMBL/GenBank/DDBJ databases">
        <title>The Genome Sequence of Phialophora europaea CBS 101466.</title>
        <authorList>
            <consortium name="The Broad Institute Genomics Platform"/>
            <person name="Cuomo C."/>
            <person name="de Hoog S."/>
            <person name="Gorbushina A."/>
            <person name="Walker B."/>
            <person name="Young S.K."/>
            <person name="Zeng Q."/>
            <person name="Gargeya S."/>
            <person name="Fitzgerald M."/>
            <person name="Haas B."/>
            <person name="Abouelleil A."/>
            <person name="Allen A.W."/>
            <person name="Alvarado L."/>
            <person name="Arachchi H.M."/>
            <person name="Berlin A.M."/>
            <person name="Chapman S.B."/>
            <person name="Gainer-Dewar J."/>
            <person name="Goldberg J."/>
            <person name="Griggs A."/>
            <person name="Gujja S."/>
            <person name="Hansen M."/>
            <person name="Howarth C."/>
            <person name="Imamovic A."/>
            <person name="Ireland A."/>
            <person name="Larimer J."/>
            <person name="McCowan C."/>
            <person name="Murphy C."/>
            <person name="Pearson M."/>
            <person name="Poon T.W."/>
            <person name="Priest M."/>
            <person name="Roberts A."/>
            <person name="Saif S."/>
            <person name="Shea T."/>
            <person name="Sisk P."/>
            <person name="Sykes S."/>
            <person name="Wortman J."/>
            <person name="Nusbaum C."/>
            <person name="Birren B."/>
        </authorList>
    </citation>
    <scope>NUCLEOTIDE SEQUENCE [LARGE SCALE GENOMIC DNA]</scope>
    <source>
        <strain evidence="2 3">CBS 101466</strain>
    </source>
</reference>
<evidence type="ECO:0000313" key="2">
    <source>
        <dbReference type="EMBL" id="ETN40029.1"/>
    </source>
</evidence>
<dbReference type="HOGENOM" id="CLU_010595_7_1_1"/>
<dbReference type="VEuPathDB" id="FungiDB:HMPREF1541_04304"/>
<dbReference type="Proteomes" id="UP000030752">
    <property type="component" value="Unassembled WGS sequence"/>
</dbReference>
<dbReference type="GeneID" id="19971643"/>
<protein>
    <recommendedName>
        <fullName evidence="4">Methyltransferase domain-containing protein</fullName>
    </recommendedName>
</protein>
<organism evidence="2 3">
    <name type="scientific">Cyphellophora europaea (strain CBS 101466)</name>
    <name type="common">Phialophora europaea</name>
    <dbReference type="NCBI Taxonomy" id="1220924"/>
    <lineage>
        <taxon>Eukaryota</taxon>
        <taxon>Fungi</taxon>
        <taxon>Dikarya</taxon>
        <taxon>Ascomycota</taxon>
        <taxon>Pezizomycotina</taxon>
        <taxon>Eurotiomycetes</taxon>
        <taxon>Chaetothyriomycetidae</taxon>
        <taxon>Chaetothyriales</taxon>
        <taxon>Cyphellophoraceae</taxon>
        <taxon>Cyphellophora</taxon>
    </lineage>
</organism>
<dbReference type="InParanoid" id="W2RWG7"/>
<dbReference type="AlphaFoldDB" id="W2RWG7"/>
<feature type="region of interest" description="Disordered" evidence="1">
    <location>
        <begin position="1"/>
        <end position="38"/>
    </location>
</feature>
<dbReference type="RefSeq" id="XP_008716872.1">
    <property type="nucleotide sequence ID" value="XM_008718650.1"/>
</dbReference>
<accession>W2RWG7</accession>
<feature type="compositionally biased region" description="Basic and acidic residues" evidence="1">
    <location>
        <begin position="1"/>
        <end position="13"/>
    </location>
</feature>
<dbReference type="Pfam" id="PF13489">
    <property type="entry name" value="Methyltransf_23"/>
    <property type="match status" value="1"/>
</dbReference>
<evidence type="ECO:0000313" key="3">
    <source>
        <dbReference type="Proteomes" id="UP000030752"/>
    </source>
</evidence>
<dbReference type="CDD" id="cd02440">
    <property type="entry name" value="AdoMet_MTases"/>
    <property type="match status" value="1"/>
</dbReference>
<dbReference type="PANTHER" id="PTHR43591">
    <property type="entry name" value="METHYLTRANSFERASE"/>
    <property type="match status" value="1"/>
</dbReference>
<sequence>MERPADNGEEPRANVEVQDNALEHEEDSAYSEGDVESYTTSLRSSVENYKIEHGRRYHSFKEGRYLFPNDEQEQERYDLMHHILVRSIGDKLFLAPASTEGTRILDLGTGSGGWAVDVADMYPAAEVVGNDLSPIQPRWVPPNLTFEVDDFESEWSFDRPFDFIHARYICGSVADWPKLMRQAYDNLKPGGYVEFQDYDMRNFTQDDSLSENNQVAHLFDLLIEAADKMGRTANPGIHLREWVEQAGFENVRDEVFLIPLGAWPRDARMKEIGTINMVQFLDGLEGFTMAMFTKILGWSVEEIQVLLAGVRKDAMRKDVHMLHRL</sequence>